<dbReference type="InterPro" id="IPR045204">
    <property type="entry name" value="DSP_laforin-like"/>
</dbReference>
<comment type="caution">
    <text evidence="7">The sequence shown here is derived from an EMBL/GenBank/DDBJ whole genome shotgun (WGS) entry which is preliminary data.</text>
</comment>
<dbReference type="GO" id="GO:2001070">
    <property type="term" value="F:starch binding"/>
    <property type="evidence" value="ECO:0007669"/>
    <property type="project" value="InterPro"/>
</dbReference>
<dbReference type="PANTHER" id="PTHR46642">
    <property type="entry name" value="DUAL SPECIFICITY PHOSPHATASE, SUBGROUP, CATALYTIC DOMAIN"/>
    <property type="match status" value="1"/>
</dbReference>
<evidence type="ECO:0000259" key="4">
    <source>
        <dbReference type="PROSITE" id="PS50054"/>
    </source>
</evidence>
<organism evidence="7 8">
    <name type="scientific">Gracilariopsis chorda</name>
    <dbReference type="NCBI Taxonomy" id="448386"/>
    <lineage>
        <taxon>Eukaryota</taxon>
        <taxon>Rhodophyta</taxon>
        <taxon>Florideophyceae</taxon>
        <taxon>Rhodymeniophycidae</taxon>
        <taxon>Gracilariales</taxon>
        <taxon>Gracilariaceae</taxon>
        <taxon>Gracilariopsis</taxon>
    </lineage>
</organism>
<keyword evidence="8" id="KW-1185">Reference proteome</keyword>
<evidence type="ECO:0000259" key="6">
    <source>
        <dbReference type="PROSITE" id="PS51166"/>
    </source>
</evidence>
<dbReference type="InterPro" id="IPR013783">
    <property type="entry name" value="Ig-like_fold"/>
</dbReference>
<dbReference type="GO" id="GO:0009507">
    <property type="term" value="C:chloroplast"/>
    <property type="evidence" value="ECO:0007669"/>
    <property type="project" value="TreeGrafter"/>
</dbReference>
<dbReference type="OrthoDB" id="273181at2759"/>
<dbReference type="InterPro" id="IPR013784">
    <property type="entry name" value="Carb-bd-like_fold"/>
</dbReference>
<dbReference type="InterPro" id="IPR052832">
    <property type="entry name" value="Starch-Glucan_Phosphatase"/>
</dbReference>
<evidence type="ECO:0000256" key="3">
    <source>
        <dbReference type="ARBA" id="ARBA00023277"/>
    </source>
</evidence>
<dbReference type="GO" id="GO:0005983">
    <property type="term" value="P:starch catabolic process"/>
    <property type="evidence" value="ECO:0007669"/>
    <property type="project" value="TreeGrafter"/>
</dbReference>
<name>A0A2V3IZS4_9FLOR</name>
<dbReference type="Pfam" id="PF00782">
    <property type="entry name" value="DSPc"/>
    <property type="match status" value="1"/>
</dbReference>
<dbReference type="PROSITE" id="PS51166">
    <property type="entry name" value="CBM20"/>
    <property type="match status" value="2"/>
</dbReference>
<dbReference type="CDD" id="cd05467">
    <property type="entry name" value="CBM20"/>
    <property type="match status" value="2"/>
</dbReference>
<keyword evidence="3" id="KW-0119">Carbohydrate metabolism</keyword>
<feature type="domain" description="Tyrosine specific protein phosphatases" evidence="5">
    <location>
        <begin position="452"/>
        <end position="517"/>
    </location>
</feature>
<dbReference type="FunFam" id="3.90.190.10:FF:000157">
    <property type="entry name" value="Protein-tyrosine phosphatase"/>
    <property type="match status" value="1"/>
</dbReference>
<dbReference type="InterPro" id="IPR029021">
    <property type="entry name" value="Prot-tyrosine_phosphatase-like"/>
</dbReference>
<dbReference type="GO" id="GO:0004721">
    <property type="term" value="F:phosphoprotein phosphatase activity"/>
    <property type="evidence" value="ECO:0007669"/>
    <property type="project" value="UniProtKB-KW"/>
</dbReference>
<dbReference type="Gene3D" id="3.90.190.10">
    <property type="entry name" value="Protein tyrosine phosphatase superfamily"/>
    <property type="match status" value="1"/>
</dbReference>
<dbReference type="SUPFAM" id="SSF52799">
    <property type="entry name" value="(Phosphotyrosine protein) phosphatases II"/>
    <property type="match status" value="1"/>
</dbReference>
<evidence type="ECO:0000313" key="8">
    <source>
        <dbReference type="Proteomes" id="UP000247409"/>
    </source>
</evidence>
<evidence type="ECO:0000259" key="5">
    <source>
        <dbReference type="PROSITE" id="PS50056"/>
    </source>
</evidence>
<dbReference type="PANTHER" id="PTHR46642:SF3">
    <property type="entry name" value="PHOSPHOGLUCAN PHOSPHATASE DSP4, CHLOROPLASTIC"/>
    <property type="match status" value="1"/>
</dbReference>
<feature type="domain" description="CBM20" evidence="6">
    <location>
        <begin position="1"/>
        <end position="99"/>
    </location>
</feature>
<protein>
    <submittedName>
        <fullName evidence="7">Phosphoglucan phosphatase DSP4, chloroplastic</fullName>
    </submittedName>
</protein>
<accession>A0A2V3IZS4</accession>
<sequence length="531" mass="60620">MRFRLQRRLPYGDCLLLVGSSQSLGQWDPNAAPVCEWTSNHFWTVPVPIPSFHAPSRFEFKFCVRTADGTFQWEPGANHVALLPLNPQPNYTLDLQWGLSSDHFIPQRASNGHIHPHPSALAASPPPTPARNPARGLPVSDPLSIAAARVAAGAQNGVQTPDDLESLVFRVECRVVDNENLYVVGSIPELGVWNKMHSPPMRPVSANLFELTIQIQRNRLNHRFEYKYLTRRSDASRRWEHGPNRVALPSAKLPDRVWDDRWECIRLDFSIYYPAKNADIMHITGDLPQIGAWFKPGPIPMQLGPVEMLETDVKGRKWHLSVWVKPDVQPFSYRYILVDTVSKHELWEREPNRRAQFDADEAAVNSERILRDVNFVSDLMFDLVPPNMFIGPYPQSLDDIEKMARAGVTAVFNLQTDEDFEHRAIQWSLLLERYKHHDIKVVRFQIRDFDRDSLREKLNGATHALDVLLKEGRKVYIHCTAGMGRAPACAVAYLCWVKGMGLEDAVAHVKKYRKVAVPNVPVLREVLKHPY</sequence>
<dbReference type="EMBL" id="NBIV01000021">
    <property type="protein sequence ID" value="PXF47666.1"/>
    <property type="molecule type" value="Genomic_DNA"/>
</dbReference>
<keyword evidence="2" id="KW-0904">Protein phosphatase</keyword>
<dbReference type="STRING" id="448386.A0A2V3IZS4"/>
<dbReference type="AlphaFoldDB" id="A0A2V3IZS4"/>
<keyword evidence="1" id="KW-0378">Hydrolase</keyword>
<dbReference type="InterPro" id="IPR020422">
    <property type="entry name" value="TYR_PHOSPHATASE_DUAL_dom"/>
</dbReference>
<evidence type="ECO:0000256" key="1">
    <source>
        <dbReference type="ARBA" id="ARBA00022801"/>
    </source>
</evidence>
<evidence type="ECO:0000313" key="7">
    <source>
        <dbReference type="EMBL" id="PXF47666.1"/>
    </source>
</evidence>
<gene>
    <name evidence="7" type="ORF">BWQ96_02528</name>
</gene>
<dbReference type="Proteomes" id="UP000247409">
    <property type="component" value="Unassembled WGS sequence"/>
</dbReference>
<dbReference type="SUPFAM" id="SSF49452">
    <property type="entry name" value="Starch-binding domain-like"/>
    <property type="match status" value="3"/>
</dbReference>
<dbReference type="GO" id="GO:0019203">
    <property type="term" value="F:carbohydrate phosphatase activity"/>
    <property type="evidence" value="ECO:0007669"/>
    <property type="project" value="InterPro"/>
</dbReference>
<dbReference type="PROSITE" id="PS50054">
    <property type="entry name" value="TYR_PHOSPHATASE_DUAL"/>
    <property type="match status" value="1"/>
</dbReference>
<feature type="domain" description="Tyrosine-protein phosphatase" evidence="4">
    <location>
        <begin position="380"/>
        <end position="531"/>
    </location>
</feature>
<dbReference type="InterPro" id="IPR000340">
    <property type="entry name" value="Dual-sp_phosphatase_cat-dom"/>
</dbReference>
<dbReference type="SMART" id="SM00195">
    <property type="entry name" value="DSPc"/>
    <property type="match status" value="1"/>
</dbReference>
<dbReference type="PROSITE" id="PS50056">
    <property type="entry name" value="TYR_PHOSPHATASE_2"/>
    <property type="match status" value="1"/>
</dbReference>
<evidence type="ECO:0000256" key="2">
    <source>
        <dbReference type="ARBA" id="ARBA00022912"/>
    </source>
</evidence>
<dbReference type="SMART" id="SM01065">
    <property type="entry name" value="CBM_2"/>
    <property type="match status" value="3"/>
</dbReference>
<dbReference type="Pfam" id="PF00686">
    <property type="entry name" value="CBM_20"/>
    <property type="match status" value="2"/>
</dbReference>
<dbReference type="InterPro" id="IPR002044">
    <property type="entry name" value="CBM20"/>
</dbReference>
<dbReference type="CDD" id="cd14526">
    <property type="entry name" value="DSP_laforin-like"/>
    <property type="match status" value="1"/>
</dbReference>
<dbReference type="InterPro" id="IPR000387">
    <property type="entry name" value="Tyr_Pase_dom"/>
</dbReference>
<reference evidence="7 8" key="1">
    <citation type="journal article" date="2018" name="Mol. Biol. Evol.">
        <title>Analysis of the draft genome of the red seaweed Gracilariopsis chorda provides insights into genome size evolution in Rhodophyta.</title>
        <authorList>
            <person name="Lee J."/>
            <person name="Yang E.C."/>
            <person name="Graf L."/>
            <person name="Yang J.H."/>
            <person name="Qiu H."/>
            <person name="Zel Zion U."/>
            <person name="Chan C.X."/>
            <person name="Stephens T.G."/>
            <person name="Weber A.P.M."/>
            <person name="Boo G.H."/>
            <person name="Boo S.M."/>
            <person name="Kim K.M."/>
            <person name="Shin Y."/>
            <person name="Jung M."/>
            <person name="Lee S.J."/>
            <person name="Yim H.S."/>
            <person name="Lee J.H."/>
            <person name="Bhattacharya D."/>
            <person name="Yoon H.S."/>
        </authorList>
    </citation>
    <scope>NUCLEOTIDE SEQUENCE [LARGE SCALE GENOMIC DNA]</scope>
    <source>
        <strain evidence="7 8">SKKU-2015</strain>
        <tissue evidence="7">Whole body</tissue>
    </source>
</reference>
<dbReference type="Gene3D" id="2.60.40.10">
    <property type="entry name" value="Immunoglobulins"/>
    <property type="match status" value="3"/>
</dbReference>
<feature type="domain" description="CBM20" evidence="6">
    <location>
        <begin position="159"/>
        <end position="264"/>
    </location>
</feature>
<proteinExistence type="predicted"/>